<dbReference type="EMBL" id="WMBE01000002">
    <property type="protein sequence ID" value="MDG0866657.1"/>
    <property type="molecule type" value="Genomic_DNA"/>
</dbReference>
<keyword evidence="7" id="KW-1185">Reference proteome</keyword>
<evidence type="ECO:0000256" key="3">
    <source>
        <dbReference type="SAM" id="Phobius"/>
    </source>
</evidence>
<feature type="region of interest" description="Disordered" evidence="2">
    <location>
        <begin position="57"/>
        <end position="77"/>
    </location>
</feature>
<evidence type="ECO:0000313" key="7">
    <source>
        <dbReference type="Proteomes" id="UP001219901"/>
    </source>
</evidence>
<sequence length="359" mass="40088">MNFSRSTSEIDSATTPGTLAAVTGTRNPLSNRFIAAMLATFAALLILLLGSSQWASADSGSTAPDPDPPPTSTLGEPRFVTAKPGDESAAVAWVKPAPGEDEISVDGYIVTANPSGITAETTSDDTLVIVKGLENGVEYTFTVVAFNENGQGAVSEPSNPVTPEAGIELNEEQLERLRAHLRKLAHEARERLEKAKVRAREQLEKNQTRIGEWLTKHNDRANEHLNKITDKANRQNEHKSEKARDWYSKLQEQLAKHLERAEGTERYEELRARAAEKLEDAGEKLADRLEKSQEQTDRRVAKAEEQTQKRIDRAEERAENSLGRAEERITRNVERMQGRLHDLLQRLRNLWIERAANQS</sequence>
<dbReference type="Proteomes" id="UP001219901">
    <property type="component" value="Chromosome"/>
</dbReference>
<dbReference type="CDD" id="cd00063">
    <property type="entry name" value="FN3"/>
    <property type="match status" value="1"/>
</dbReference>
<dbReference type="Proteomes" id="UP001321249">
    <property type="component" value="Unassembled WGS sequence"/>
</dbReference>
<name>A0AAJ5ZG13_9CHLR</name>
<reference evidence="7" key="3">
    <citation type="submission" date="2023-06" db="EMBL/GenBank/DDBJ databases">
        <title>Pangenomics reveal diversification of enzyme families and niche specialization in globally abundant SAR202 bacteria.</title>
        <authorList>
            <person name="Saw J.H.W."/>
        </authorList>
    </citation>
    <scope>NUCLEOTIDE SEQUENCE [LARGE SCALE GENOMIC DNA]</scope>
    <source>
        <strain evidence="7">JH1073</strain>
    </source>
</reference>
<dbReference type="SMART" id="SM00060">
    <property type="entry name" value="FN3"/>
    <property type="match status" value="1"/>
</dbReference>
<keyword evidence="1" id="KW-0175">Coiled coil</keyword>
<accession>A0AAJ5ZG13</accession>
<feature type="coiled-coil region" evidence="1">
    <location>
        <begin position="167"/>
        <end position="209"/>
    </location>
</feature>
<protein>
    <recommendedName>
        <fullName evidence="4">Fibronectin type-III domain-containing protein</fullName>
    </recommendedName>
</protein>
<dbReference type="InterPro" id="IPR013783">
    <property type="entry name" value="Ig-like_fold"/>
</dbReference>
<proteinExistence type="predicted"/>
<keyword evidence="3" id="KW-0472">Membrane</keyword>
<dbReference type="Gene3D" id="2.60.40.10">
    <property type="entry name" value="Immunoglobulins"/>
    <property type="match status" value="1"/>
</dbReference>
<dbReference type="EMBL" id="CP046147">
    <property type="protein sequence ID" value="WFG38086.1"/>
    <property type="molecule type" value="Genomic_DNA"/>
</dbReference>
<evidence type="ECO:0000259" key="4">
    <source>
        <dbReference type="PROSITE" id="PS50853"/>
    </source>
</evidence>
<dbReference type="SUPFAM" id="SSF49265">
    <property type="entry name" value="Fibronectin type III"/>
    <property type="match status" value="1"/>
</dbReference>
<dbReference type="Gene3D" id="1.20.120.20">
    <property type="entry name" value="Apolipoprotein"/>
    <property type="match status" value="1"/>
</dbReference>
<evidence type="ECO:0000313" key="8">
    <source>
        <dbReference type="Proteomes" id="UP001321249"/>
    </source>
</evidence>
<dbReference type="RefSeq" id="WP_342824262.1">
    <property type="nucleotide sequence ID" value="NZ_CP046146.1"/>
</dbReference>
<feature type="transmembrane region" description="Helical" evidence="3">
    <location>
        <begin position="33"/>
        <end position="55"/>
    </location>
</feature>
<organism evidence="6 7">
    <name type="scientific">Candidatus Lucifugimonas marina</name>
    <dbReference type="NCBI Taxonomy" id="3038979"/>
    <lineage>
        <taxon>Bacteria</taxon>
        <taxon>Bacillati</taxon>
        <taxon>Chloroflexota</taxon>
        <taxon>Dehalococcoidia</taxon>
        <taxon>SAR202 cluster</taxon>
        <taxon>Candidatus Lucifugimonadales</taxon>
        <taxon>Candidatus Lucifugimonadaceae</taxon>
        <taxon>Candidatus Lucifugimonas</taxon>
    </lineage>
</organism>
<dbReference type="InterPro" id="IPR036116">
    <property type="entry name" value="FN3_sf"/>
</dbReference>
<feature type="domain" description="Fibronectin type-III" evidence="4">
    <location>
        <begin position="73"/>
        <end position="165"/>
    </location>
</feature>
<feature type="region of interest" description="Disordered" evidence="2">
    <location>
        <begin position="221"/>
        <end position="245"/>
    </location>
</feature>
<dbReference type="AlphaFoldDB" id="A0AAJ5ZG13"/>
<reference evidence="6" key="2">
    <citation type="journal article" date="2023" name="Nat. Commun.">
        <title>Cultivation of marine bacteria of the SAR202 clade.</title>
        <authorList>
            <person name="Lim Y."/>
            <person name="Seo J.H."/>
            <person name="Giovannoni S.J."/>
            <person name="Kang I."/>
            <person name="Cho J.C."/>
        </authorList>
    </citation>
    <scope>NUCLEOTIDE SEQUENCE</scope>
    <source>
        <strain evidence="6">JH1073</strain>
    </source>
</reference>
<dbReference type="Pfam" id="PF00041">
    <property type="entry name" value="fn3"/>
    <property type="match status" value="1"/>
</dbReference>
<keyword evidence="3" id="KW-1133">Transmembrane helix</keyword>
<dbReference type="InterPro" id="IPR003961">
    <property type="entry name" value="FN3_dom"/>
</dbReference>
<evidence type="ECO:0000313" key="5">
    <source>
        <dbReference type="EMBL" id="MDG0866657.1"/>
    </source>
</evidence>
<evidence type="ECO:0000313" key="6">
    <source>
        <dbReference type="EMBL" id="WFG38086.1"/>
    </source>
</evidence>
<evidence type="ECO:0000256" key="1">
    <source>
        <dbReference type="SAM" id="Coils"/>
    </source>
</evidence>
<dbReference type="PROSITE" id="PS50853">
    <property type="entry name" value="FN3"/>
    <property type="match status" value="1"/>
</dbReference>
<feature type="region of interest" description="Disordered" evidence="2">
    <location>
        <begin position="289"/>
        <end position="327"/>
    </location>
</feature>
<evidence type="ECO:0000256" key="2">
    <source>
        <dbReference type="SAM" id="MobiDB-lite"/>
    </source>
</evidence>
<keyword evidence="3" id="KW-0812">Transmembrane</keyword>
<reference evidence="7 8" key="1">
    <citation type="submission" date="2019-11" db="EMBL/GenBank/DDBJ databases">
        <authorList>
            <person name="Cho J.-C."/>
        </authorList>
    </citation>
    <scope>NUCLEOTIDE SEQUENCE [LARGE SCALE GENOMIC DNA]</scope>
    <source>
        <strain evidence="6 7">JH1073</strain>
        <strain evidence="5 8">JH702</strain>
    </source>
</reference>
<gene>
    <name evidence="5" type="ORF">GKO46_06145</name>
    <name evidence="6" type="ORF">GKO48_00140</name>
</gene>